<accession>A0ABP9L0Z1</accession>
<name>A0ABP9L0Z1_9GAMM</name>
<dbReference type="EMBL" id="BAABKY010000001">
    <property type="protein sequence ID" value="GAA5069088.1"/>
    <property type="molecule type" value="Genomic_DNA"/>
</dbReference>
<dbReference type="InterPro" id="IPR014710">
    <property type="entry name" value="RmlC-like_jellyroll"/>
</dbReference>
<protein>
    <recommendedName>
        <fullName evidence="1">ChrR-like cupin domain-containing protein</fullName>
    </recommendedName>
</protein>
<organism evidence="2 3">
    <name type="scientific">Lysobacter panacisoli</name>
    <dbReference type="NCBI Taxonomy" id="1255263"/>
    <lineage>
        <taxon>Bacteria</taxon>
        <taxon>Pseudomonadati</taxon>
        <taxon>Pseudomonadota</taxon>
        <taxon>Gammaproteobacteria</taxon>
        <taxon>Lysobacterales</taxon>
        <taxon>Lysobacteraceae</taxon>
        <taxon>Lysobacter</taxon>
    </lineage>
</organism>
<proteinExistence type="predicted"/>
<dbReference type="Pfam" id="PF12973">
    <property type="entry name" value="Cupin_7"/>
    <property type="match status" value="1"/>
</dbReference>
<dbReference type="RefSeq" id="WP_158982924.1">
    <property type="nucleotide sequence ID" value="NZ_BAABKY010000001.1"/>
</dbReference>
<sequence length="104" mass="11498">MIHFPKAAHHFQDTGIPGVRFSTFWGENGNGSDLIEFEAGARFPRHDHEGPEEILVLSGRIRFGDLILAPGDYMRIGPGEEHDAEALEDSLFFLAHQGGAVIKE</sequence>
<evidence type="ECO:0000313" key="2">
    <source>
        <dbReference type="EMBL" id="GAA5069088.1"/>
    </source>
</evidence>
<reference evidence="3" key="1">
    <citation type="journal article" date="2019" name="Int. J. Syst. Evol. Microbiol.">
        <title>The Global Catalogue of Microorganisms (GCM) 10K type strain sequencing project: providing services to taxonomists for standard genome sequencing and annotation.</title>
        <authorList>
            <consortium name="The Broad Institute Genomics Platform"/>
            <consortium name="The Broad Institute Genome Sequencing Center for Infectious Disease"/>
            <person name="Wu L."/>
            <person name="Ma J."/>
        </authorList>
    </citation>
    <scope>NUCLEOTIDE SEQUENCE [LARGE SCALE GENOMIC DNA]</scope>
    <source>
        <strain evidence="3">JCM 19212</strain>
    </source>
</reference>
<evidence type="ECO:0000313" key="3">
    <source>
        <dbReference type="Proteomes" id="UP001501083"/>
    </source>
</evidence>
<keyword evidence="3" id="KW-1185">Reference proteome</keyword>
<dbReference type="InterPro" id="IPR011051">
    <property type="entry name" value="RmlC_Cupin_sf"/>
</dbReference>
<dbReference type="Proteomes" id="UP001501083">
    <property type="component" value="Unassembled WGS sequence"/>
</dbReference>
<dbReference type="Gene3D" id="2.60.120.10">
    <property type="entry name" value="Jelly Rolls"/>
    <property type="match status" value="1"/>
</dbReference>
<gene>
    <name evidence="2" type="ORF">GCM10025759_05520</name>
</gene>
<dbReference type="InterPro" id="IPR025979">
    <property type="entry name" value="ChrR-like_cupin_dom"/>
</dbReference>
<dbReference type="SUPFAM" id="SSF51182">
    <property type="entry name" value="RmlC-like cupins"/>
    <property type="match status" value="1"/>
</dbReference>
<feature type="domain" description="ChrR-like cupin" evidence="1">
    <location>
        <begin position="10"/>
        <end position="97"/>
    </location>
</feature>
<comment type="caution">
    <text evidence="2">The sequence shown here is derived from an EMBL/GenBank/DDBJ whole genome shotgun (WGS) entry which is preliminary data.</text>
</comment>
<evidence type="ECO:0000259" key="1">
    <source>
        <dbReference type="Pfam" id="PF12973"/>
    </source>
</evidence>